<dbReference type="Pfam" id="PF05130">
    <property type="entry name" value="FlgN"/>
    <property type="match status" value="2"/>
</dbReference>
<name>B0TH47_HELMI</name>
<dbReference type="SUPFAM" id="SSF140566">
    <property type="entry name" value="FlgN-like"/>
    <property type="match status" value="1"/>
</dbReference>
<dbReference type="Proteomes" id="UP000008550">
    <property type="component" value="Chromosome"/>
</dbReference>
<evidence type="ECO:0000313" key="5">
    <source>
        <dbReference type="Proteomes" id="UP000008550"/>
    </source>
</evidence>
<dbReference type="InterPro" id="IPR036679">
    <property type="entry name" value="FlgN-like_sf"/>
</dbReference>
<gene>
    <name evidence="4" type="ORF">HM1_1202</name>
</gene>
<feature type="coiled-coil region" evidence="2">
    <location>
        <begin position="133"/>
        <end position="160"/>
    </location>
</feature>
<dbReference type="KEGG" id="hmo:HM1_1202"/>
<dbReference type="STRING" id="498761.HM1_1202"/>
<accession>B0TH47</accession>
<dbReference type="EMBL" id="CP000930">
    <property type="protein sequence ID" value="ABZ83372.1"/>
    <property type="molecule type" value="Genomic_DNA"/>
</dbReference>
<dbReference type="InterPro" id="IPR007809">
    <property type="entry name" value="FlgN-like"/>
</dbReference>
<protein>
    <recommendedName>
        <fullName evidence="6">FlgN protein</fullName>
    </recommendedName>
</protein>
<proteinExistence type="predicted"/>
<organism evidence="4 5">
    <name type="scientific">Heliobacterium modesticaldum (strain ATCC 51547 / Ice1)</name>
    <dbReference type="NCBI Taxonomy" id="498761"/>
    <lineage>
        <taxon>Bacteria</taxon>
        <taxon>Bacillati</taxon>
        <taxon>Bacillota</taxon>
        <taxon>Clostridia</taxon>
        <taxon>Eubacteriales</taxon>
        <taxon>Heliobacteriaceae</taxon>
        <taxon>Heliomicrobium</taxon>
    </lineage>
</organism>
<dbReference type="HOGENOM" id="CLU_1341715_0_0_9"/>
<evidence type="ECO:0000313" key="4">
    <source>
        <dbReference type="EMBL" id="ABZ83372.1"/>
    </source>
</evidence>
<dbReference type="GO" id="GO:0044780">
    <property type="term" value="P:bacterial-type flagellum assembly"/>
    <property type="evidence" value="ECO:0007669"/>
    <property type="project" value="InterPro"/>
</dbReference>
<evidence type="ECO:0008006" key="6">
    <source>
        <dbReference type="Google" id="ProtNLM"/>
    </source>
</evidence>
<evidence type="ECO:0000256" key="1">
    <source>
        <dbReference type="ARBA" id="ARBA00022795"/>
    </source>
</evidence>
<keyword evidence="5" id="KW-1185">Reference proteome</keyword>
<keyword evidence="2" id="KW-0175">Coiled coil</keyword>
<evidence type="ECO:0000256" key="2">
    <source>
        <dbReference type="SAM" id="Coils"/>
    </source>
</evidence>
<dbReference type="OrthoDB" id="2083011at2"/>
<feature type="region of interest" description="Disordered" evidence="3">
    <location>
        <begin position="182"/>
        <end position="204"/>
    </location>
</feature>
<dbReference type="AlphaFoldDB" id="B0TH47"/>
<evidence type="ECO:0000256" key="3">
    <source>
        <dbReference type="SAM" id="MobiDB-lite"/>
    </source>
</evidence>
<dbReference type="Gene3D" id="1.20.58.300">
    <property type="entry name" value="FlgN-like"/>
    <property type="match status" value="1"/>
</dbReference>
<reference evidence="4 5" key="1">
    <citation type="journal article" date="2008" name="J. Bacteriol.">
        <title>The genome of Heliobacterium modesticaldum, a phototrophic representative of the Firmicutes containing the simplest photosynthetic apparatus.</title>
        <authorList>
            <person name="Sattley W.M."/>
            <person name="Madigan M.T."/>
            <person name="Swingley W.D."/>
            <person name="Cheung P.C."/>
            <person name="Clocksin K.M."/>
            <person name="Conrad A.L."/>
            <person name="Dejesa L.C."/>
            <person name="Honchak B.M."/>
            <person name="Jung D.O."/>
            <person name="Karbach L.E."/>
            <person name="Kurdoglu A."/>
            <person name="Lahiri S."/>
            <person name="Mastrian S.D."/>
            <person name="Page L.E."/>
            <person name="Taylor H.L."/>
            <person name="Wang Z.T."/>
            <person name="Raymond J."/>
            <person name="Chen M."/>
            <person name="Blankenship R.E."/>
            <person name="Touchman J.W."/>
        </authorList>
    </citation>
    <scope>NUCLEOTIDE SEQUENCE [LARGE SCALE GENOMIC DNA]</scope>
    <source>
        <strain evidence="5">ATCC 51547 / Ice1</strain>
    </source>
</reference>
<dbReference type="RefSeq" id="WP_012281904.1">
    <property type="nucleotide sequence ID" value="NC_010337.2"/>
</dbReference>
<sequence>MKTSEQVPSGYPADGNPRGGLFQRLDELLSAQQRMMQGLLRLAKRQEEAIKKSDIQEIQKNTEMQQVLILQSGQLEQQRLKLCAEIIAHLGIADASTSETVPGQAARQAVQKPTPSASMTMTELLPHLPGEWRTKLQAALTEMQGAVERLRQQNARNEEMLRLSLGFIDQFYDMLTQAVQDVTPSYGPDGEREAERQPLFNRRA</sequence>
<keyword evidence="1" id="KW-1005">Bacterial flagellum biogenesis</keyword>